<evidence type="ECO:0000313" key="2">
    <source>
        <dbReference type="Proteomes" id="UP000054359"/>
    </source>
</evidence>
<evidence type="ECO:0000313" key="1">
    <source>
        <dbReference type="EMBL" id="KFM57549.1"/>
    </source>
</evidence>
<name>A0A087SXG0_STEMI</name>
<organism evidence="1 2">
    <name type="scientific">Stegodyphus mimosarum</name>
    <name type="common">African social velvet spider</name>
    <dbReference type="NCBI Taxonomy" id="407821"/>
    <lineage>
        <taxon>Eukaryota</taxon>
        <taxon>Metazoa</taxon>
        <taxon>Ecdysozoa</taxon>
        <taxon>Arthropoda</taxon>
        <taxon>Chelicerata</taxon>
        <taxon>Arachnida</taxon>
        <taxon>Araneae</taxon>
        <taxon>Araneomorphae</taxon>
        <taxon>Entelegynae</taxon>
        <taxon>Eresoidea</taxon>
        <taxon>Eresidae</taxon>
        <taxon>Stegodyphus</taxon>
    </lineage>
</organism>
<proteinExistence type="predicted"/>
<dbReference type="AlphaFoldDB" id="A0A087SXG0"/>
<reference evidence="1 2" key="1">
    <citation type="submission" date="2013-11" db="EMBL/GenBank/DDBJ databases">
        <title>Genome sequencing of Stegodyphus mimosarum.</title>
        <authorList>
            <person name="Bechsgaard J."/>
        </authorList>
    </citation>
    <scope>NUCLEOTIDE SEQUENCE [LARGE SCALE GENOMIC DNA]</scope>
</reference>
<sequence>NLHLYSCFIHNNNILHKSHQETLHITSILHFPTQLHLFIVKL</sequence>
<keyword evidence="2" id="KW-1185">Reference proteome</keyword>
<gene>
    <name evidence="1" type="ORF">X975_18169</name>
</gene>
<feature type="non-terminal residue" evidence="1">
    <location>
        <position position="42"/>
    </location>
</feature>
<accession>A0A087SXG0</accession>
<dbReference type="Proteomes" id="UP000054359">
    <property type="component" value="Unassembled WGS sequence"/>
</dbReference>
<protein>
    <submittedName>
        <fullName evidence="1">Uncharacterized protein</fullName>
    </submittedName>
</protein>
<dbReference type="EMBL" id="KK112400">
    <property type="protein sequence ID" value="KFM57549.1"/>
    <property type="molecule type" value="Genomic_DNA"/>
</dbReference>
<feature type="non-terminal residue" evidence="1">
    <location>
        <position position="1"/>
    </location>
</feature>